<organism evidence="8 9">
    <name type="scientific">Phreatobacter aquaticus</name>
    <dbReference type="NCBI Taxonomy" id="2570229"/>
    <lineage>
        <taxon>Bacteria</taxon>
        <taxon>Pseudomonadati</taxon>
        <taxon>Pseudomonadota</taxon>
        <taxon>Alphaproteobacteria</taxon>
        <taxon>Hyphomicrobiales</taxon>
        <taxon>Phreatobacteraceae</taxon>
        <taxon>Phreatobacter</taxon>
    </lineage>
</organism>
<keyword evidence="4 6" id="KW-1133">Transmembrane helix</keyword>
<feature type="transmembrane region" description="Helical" evidence="6">
    <location>
        <begin position="143"/>
        <end position="163"/>
    </location>
</feature>
<dbReference type="InterPro" id="IPR050638">
    <property type="entry name" value="AA-Vitamin_Transporters"/>
</dbReference>
<dbReference type="SUPFAM" id="SSF103481">
    <property type="entry name" value="Multidrug resistance efflux transporter EmrE"/>
    <property type="match status" value="2"/>
</dbReference>
<evidence type="ECO:0000256" key="1">
    <source>
        <dbReference type="ARBA" id="ARBA00004651"/>
    </source>
</evidence>
<feature type="transmembrane region" description="Helical" evidence="6">
    <location>
        <begin position="119"/>
        <end position="137"/>
    </location>
</feature>
<dbReference type="AlphaFoldDB" id="A0A4D7QMW1"/>
<feature type="transmembrane region" description="Helical" evidence="6">
    <location>
        <begin position="91"/>
        <end position="110"/>
    </location>
</feature>
<dbReference type="Proteomes" id="UP000298588">
    <property type="component" value="Chromosome"/>
</dbReference>
<evidence type="ECO:0000256" key="3">
    <source>
        <dbReference type="ARBA" id="ARBA00022692"/>
    </source>
</evidence>
<evidence type="ECO:0000313" key="8">
    <source>
        <dbReference type="EMBL" id="QCK88918.1"/>
    </source>
</evidence>
<dbReference type="OrthoDB" id="7850605at2"/>
<feature type="transmembrane region" description="Helical" evidence="6">
    <location>
        <begin position="175"/>
        <end position="194"/>
    </location>
</feature>
<gene>
    <name evidence="8" type="ORF">E8L99_22685</name>
</gene>
<dbReference type="GO" id="GO:0005886">
    <property type="term" value="C:plasma membrane"/>
    <property type="evidence" value="ECO:0007669"/>
    <property type="project" value="UniProtKB-SubCell"/>
</dbReference>
<feature type="transmembrane region" description="Helical" evidence="6">
    <location>
        <begin position="34"/>
        <end position="51"/>
    </location>
</feature>
<dbReference type="InterPro" id="IPR000620">
    <property type="entry name" value="EamA_dom"/>
</dbReference>
<protein>
    <submittedName>
        <fullName evidence="8">EamA/RhaT family transporter</fullName>
    </submittedName>
</protein>
<reference evidence="8 9" key="1">
    <citation type="submission" date="2019-04" db="EMBL/GenBank/DDBJ databases">
        <title>Phreatobacter aquaticus sp. nov.</title>
        <authorList>
            <person name="Choi A."/>
            <person name="Baek K."/>
        </authorList>
    </citation>
    <scope>NUCLEOTIDE SEQUENCE [LARGE SCALE GENOMIC DNA]</scope>
    <source>
        <strain evidence="8 9">NMCR1094</strain>
    </source>
</reference>
<proteinExistence type="predicted"/>
<accession>A0A4D7QMW1</accession>
<feature type="transmembrane region" description="Helical" evidence="6">
    <location>
        <begin position="262"/>
        <end position="280"/>
    </location>
</feature>
<dbReference type="KEGG" id="paqt:E8L99_22685"/>
<evidence type="ECO:0000256" key="6">
    <source>
        <dbReference type="SAM" id="Phobius"/>
    </source>
</evidence>
<feature type="transmembrane region" description="Helical" evidence="6">
    <location>
        <begin position="236"/>
        <end position="256"/>
    </location>
</feature>
<feature type="domain" description="EamA" evidence="7">
    <location>
        <begin position="6"/>
        <end position="131"/>
    </location>
</feature>
<dbReference type="Pfam" id="PF00892">
    <property type="entry name" value="EamA"/>
    <property type="match status" value="2"/>
</dbReference>
<keyword evidence="3 6" id="KW-0812">Transmembrane</keyword>
<dbReference type="EMBL" id="CP039865">
    <property type="protein sequence ID" value="QCK88918.1"/>
    <property type="molecule type" value="Genomic_DNA"/>
</dbReference>
<evidence type="ECO:0000256" key="5">
    <source>
        <dbReference type="ARBA" id="ARBA00023136"/>
    </source>
</evidence>
<evidence type="ECO:0000313" key="9">
    <source>
        <dbReference type="Proteomes" id="UP000298588"/>
    </source>
</evidence>
<evidence type="ECO:0000256" key="4">
    <source>
        <dbReference type="ARBA" id="ARBA00022989"/>
    </source>
</evidence>
<sequence>MRLIPVALALLWGFNWPAVKIALAEVPPFAIRMVGLGAGALLLLAVAAVFGRSLKVPRKDWRPLLVAGLLNIGVFNLAVVFAQLSTSTSRAAILTFTMPLWSVLFAYLFLGERIDARKGVALVLGTVGIGCLAAPLFQGQGALAGLIFPLVAALSWTAGTLYMKVHPITGDRVSNTAYQLLVAAALSGLCFLVAGETLPATLSGKVWLALGYHVVFATAMAYLLWFILLNRFSAGSAALTTLAIPVVGVLGAMALIGERPSLLDLAGFAAVLAAASLTMFSRPEAA</sequence>
<dbReference type="InterPro" id="IPR037185">
    <property type="entry name" value="EmrE-like"/>
</dbReference>
<feature type="transmembrane region" description="Helical" evidence="6">
    <location>
        <begin position="206"/>
        <end position="229"/>
    </location>
</feature>
<dbReference type="PANTHER" id="PTHR32322">
    <property type="entry name" value="INNER MEMBRANE TRANSPORTER"/>
    <property type="match status" value="1"/>
</dbReference>
<keyword evidence="9" id="KW-1185">Reference proteome</keyword>
<name>A0A4D7QMW1_9HYPH</name>
<evidence type="ECO:0000256" key="2">
    <source>
        <dbReference type="ARBA" id="ARBA00022475"/>
    </source>
</evidence>
<keyword evidence="2" id="KW-1003">Cell membrane</keyword>
<dbReference type="PANTHER" id="PTHR32322:SF18">
    <property type="entry name" value="S-ADENOSYLMETHIONINE_S-ADENOSYLHOMOCYSTEINE TRANSPORTER"/>
    <property type="match status" value="1"/>
</dbReference>
<evidence type="ECO:0000259" key="7">
    <source>
        <dbReference type="Pfam" id="PF00892"/>
    </source>
</evidence>
<keyword evidence="5 6" id="KW-0472">Membrane</keyword>
<feature type="domain" description="EamA" evidence="7">
    <location>
        <begin position="144"/>
        <end position="279"/>
    </location>
</feature>
<comment type="subcellular location">
    <subcellularLocation>
        <location evidence="1">Cell membrane</location>
        <topology evidence="1">Multi-pass membrane protein</topology>
    </subcellularLocation>
</comment>
<feature type="transmembrane region" description="Helical" evidence="6">
    <location>
        <begin position="63"/>
        <end position="85"/>
    </location>
</feature>